<evidence type="ECO:0000313" key="2">
    <source>
        <dbReference type="EMBL" id="MDN5214020.1"/>
    </source>
</evidence>
<sequence length="155" mass="18184">MNYEELINEQFNACVVGIDEEMLSNKESWYDYVISLPTHLRIVYTIVILHQQVFNGGFHQYFFNSYGMFGYLTLDSLKTINASFTLKLLKKVLDRVNDGGWDIETFKDKAFNRKIDKIVNFDNELGNYLDKCDDVYYDAEEDLLLLLGNYLKSIK</sequence>
<dbReference type="Pfam" id="PF14300">
    <property type="entry name" value="DMP19"/>
    <property type="match status" value="1"/>
</dbReference>
<gene>
    <name evidence="2" type="ORF">QQ020_18230</name>
</gene>
<organism evidence="2 3">
    <name type="scientific">Agaribacillus aureus</name>
    <dbReference type="NCBI Taxonomy" id="3051825"/>
    <lineage>
        <taxon>Bacteria</taxon>
        <taxon>Pseudomonadati</taxon>
        <taxon>Bacteroidota</taxon>
        <taxon>Cytophagia</taxon>
        <taxon>Cytophagales</taxon>
        <taxon>Splendidivirgaceae</taxon>
        <taxon>Agaribacillus</taxon>
    </lineage>
</organism>
<comment type="caution">
    <text evidence="2">The sequence shown here is derived from an EMBL/GenBank/DDBJ whole genome shotgun (WGS) entry which is preliminary data.</text>
</comment>
<dbReference type="EMBL" id="JAUJEB010000004">
    <property type="protein sequence ID" value="MDN5214020.1"/>
    <property type="molecule type" value="Genomic_DNA"/>
</dbReference>
<name>A0ABT8L8D6_9BACT</name>
<keyword evidence="3" id="KW-1185">Reference proteome</keyword>
<dbReference type="Gene3D" id="1.20.1420.60">
    <property type="match status" value="1"/>
</dbReference>
<evidence type="ECO:0000259" key="1">
    <source>
        <dbReference type="Pfam" id="PF14300"/>
    </source>
</evidence>
<dbReference type="RefSeq" id="WP_346759357.1">
    <property type="nucleotide sequence ID" value="NZ_JAUJEB010000004.1"/>
</dbReference>
<evidence type="ECO:0000313" key="3">
    <source>
        <dbReference type="Proteomes" id="UP001172083"/>
    </source>
</evidence>
<dbReference type="InterPro" id="IPR025402">
    <property type="entry name" value="DMP19_C"/>
</dbReference>
<accession>A0ABT8L8D6</accession>
<protein>
    <submittedName>
        <fullName evidence="2">DUF4375 domain-containing protein</fullName>
    </submittedName>
</protein>
<dbReference type="Proteomes" id="UP001172083">
    <property type="component" value="Unassembled WGS sequence"/>
</dbReference>
<feature type="domain" description="DNA mimic protein DMP19 C-terminal" evidence="1">
    <location>
        <begin position="35"/>
        <end position="153"/>
    </location>
</feature>
<reference evidence="2" key="1">
    <citation type="submission" date="2023-06" db="EMBL/GenBank/DDBJ databases">
        <title>Genomic of Agaribacillus aureum.</title>
        <authorList>
            <person name="Wang G."/>
        </authorList>
    </citation>
    <scope>NUCLEOTIDE SEQUENCE</scope>
    <source>
        <strain evidence="2">BMA12</strain>
    </source>
</reference>
<proteinExistence type="predicted"/>